<keyword evidence="12" id="KW-0472">Membrane</keyword>
<keyword evidence="3" id="KW-1003">Cell membrane</keyword>
<dbReference type="InterPro" id="IPR050515">
    <property type="entry name" value="Beta-lactam/transpept"/>
</dbReference>
<dbReference type="GO" id="GO:0009252">
    <property type="term" value="P:peptidoglycan biosynthetic process"/>
    <property type="evidence" value="ECO:0007669"/>
    <property type="project" value="UniProtKB-KW"/>
</dbReference>
<evidence type="ECO:0000256" key="1">
    <source>
        <dbReference type="ARBA" id="ARBA00004167"/>
    </source>
</evidence>
<evidence type="ECO:0000256" key="3">
    <source>
        <dbReference type="ARBA" id="ARBA00022475"/>
    </source>
</evidence>
<evidence type="ECO:0000259" key="15">
    <source>
        <dbReference type="Pfam" id="PF03717"/>
    </source>
</evidence>
<dbReference type="OrthoDB" id="9766847at2"/>
<dbReference type="SUPFAM" id="SSF56519">
    <property type="entry name" value="Penicillin binding protein dimerisation domain"/>
    <property type="match status" value="1"/>
</dbReference>
<keyword evidence="9" id="KW-0133">Cell shape</keyword>
<dbReference type="GO" id="GO:0071555">
    <property type="term" value="P:cell wall organization"/>
    <property type="evidence" value="ECO:0007669"/>
    <property type="project" value="UniProtKB-KW"/>
</dbReference>
<dbReference type="PANTHER" id="PTHR30627">
    <property type="entry name" value="PEPTIDOGLYCAN D,D-TRANSPEPTIDASE"/>
    <property type="match status" value="1"/>
</dbReference>
<dbReference type="GO" id="GO:0071972">
    <property type="term" value="F:peptidoglycan L,D-transpeptidase activity"/>
    <property type="evidence" value="ECO:0007669"/>
    <property type="project" value="TreeGrafter"/>
</dbReference>
<evidence type="ECO:0000256" key="7">
    <source>
        <dbReference type="ARBA" id="ARBA00022692"/>
    </source>
</evidence>
<dbReference type="SUPFAM" id="SSF56601">
    <property type="entry name" value="beta-lactamase/transpeptidase-like"/>
    <property type="match status" value="1"/>
</dbReference>
<dbReference type="AlphaFoldDB" id="A0A3N1LCG0"/>
<dbReference type="NCBIfam" id="TIGR03423">
    <property type="entry name" value="pbp2_mrdA"/>
    <property type="match status" value="1"/>
</dbReference>
<keyword evidence="11" id="KW-1133">Transmembrane helix</keyword>
<feature type="domain" description="Penicillin-binding protein dimerisation" evidence="15">
    <location>
        <begin position="59"/>
        <end position="228"/>
    </location>
</feature>
<proteinExistence type="predicted"/>
<evidence type="ECO:0000256" key="13">
    <source>
        <dbReference type="ARBA" id="ARBA00023316"/>
    </source>
</evidence>
<dbReference type="EMBL" id="RJKX01000014">
    <property type="protein sequence ID" value="ROP90721.1"/>
    <property type="molecule type" value="Genomic_DNA"/>
</dbReference>
<sequence>MRQQRTQARTFTRRALLLGGGQAVLFAALGARLYYLQVVEAGRYTMLADENRINLRLLPPPRGRVVDRYGEPLAVNGENYRLVLIPEQVGDLEKALDIIDRIAPLGEVDRRRVLREARRKRGFVPILVRGNLTWDEVARIEVNANDLPGVAIDLGLTRQYPQGAVMGHVVGYVSAVAEHELTGDPVLELPDFRIGKNGVERHREMALRGTAGASEVEVNAYGRIIRELGRQEGRPGEEVVLTVDLGLQRYVDQRLAQEESAAAVVMDVHTGEVVALVSSPGFDPNLFANGISTQQWNDLRQNPRGPLANKAVAGQYAPGSTFKMVVAVAGLETRAITTDQRIHCPGHFELGEQRFHCWKRSGHGPMNMHEAMKQSCDVYFYELARRVGIDRLAPMCRRFGLGESSEIGLPGERSGLIPSREWKQAARKASWVHGDTILTGIGQGFVLTTPLQLAVMTARLVNGGRAVMPRLTRAAVMRENQPAVRRDLFPSLGISAHALAAVRDGMSAVVNEQGGTAYAIRVRDPDMAIGGKTGTAQVRRITMAERERGVRRNDELAWRERDHALFVGYGPVEAPRYAVSVVVEHGGGGSSIAGPIARDILVETMRRDPARMVPPSRIMAGRPDGRS</sequence>
<evidence type="ECO:0000256" key="6">
    <source>
        <dbReference type="ARBA" id="ARBA00022670"/>
    </source>
</evidence>
<dbReference type="GO" id="GO:0008360">
    <property type="term" value="P:regulation of cell shape"/>
    <property type="evidence" value="ECO:0007669"/>
    <property type="project" value="UniProtKB-KW"/>
</dbReference>
<dbReference type="GO" id="GO:0016740">
    <property type="term" value="F:transferase activity"/>
    <property type="evidence" value="ECO:0007669"/>
    <property type="project" value="UniProtKB-KW"/>
</dbReference>
<keyword evidence="13" id="KW-0961">Cell wall biogenesis/degradation</keyword>
<dbReference type="GO" id="GO:0009002">
    <property type="term" value="F:serine-type D-Ala-D-Ala carboxypeptidase activity"/>
    <property type="evidence" value="ECO:0007669"/>
    <property type="project" value="InterPro"/>
</dbReference>
<dbReference type="GO" id="GO:0008658">
    <property type="term" value="F:penicillin binding"/>
    <property type="evidence" value="ECO:0007669"/>
    <property type="project" value="InterPro"/>
</dbReference>
<keyword evidence="10" id="KW-0573">Peptidoglycan synthesis</keyword>
<dbReference type="PANTHER" id="PTHR30627:SF2">
    <property type="entry name" value="PEPTIDOGLYCAN D,D-TRANSPEPTIDASE MRDA"/>
    <property type="match status" value="1"/>
</dbReference>
<dbReference type="InterPro" id="IPR005311">
    <property type="entry name" value="PBP_dimer"/>
</dbReference>
<dbReference type="Proteomes" id="UP000278222">
    <property type="component" value="Unassembled WGS sequence"/>
</dbReference>
<keyword evidence="16" id="KW-0808">Transferase</keyword>
<evidence type="ECO:0000256" key="11">
    <source>
        <dbReference type="ARBA" id="ARBA00022989"/>
    </source>
</evidence>
<dbReference type="Pfam" id="PF03717">
    <property type="entry name" value="PBP_dimer"/>
    <property type="match status" value="1"/>
</dbReference>
<gene>
    <name evidence="16" type="ORF">EDC65_2578</name>
</gene>
<dbReference type="InterPro" id="IPR036138">
    <property type="entry name" value="PBP_dimer_sf"/>
</dbReference>
<keyword evidence="5" id="KW-0121">Carboxypeptidase</keyword>
<feature type="domain" description="Penicillin-binding protein transpeptidase" evidence="14">
    <location>
        <begin position="262"/>
        <end position="601"/>
    </location>
</feature>
<keyword evidence="7" id="KW-0812">Transmembrane</keyword>
<evidence type="ECO:0000313" key="16">
    <source>
        <dbReference type="EMBL" id="ROP90721.1"/>
    </source>
</evidence>
<dbReference type="GO" id="GO:0005886">
    <property type="term" value="C:plasma membrane"/>
    <property type="evidence" value="ECO:0007669"/>
    <property type="project" value="UniProtKB-SubCell"/>
</dbReference>
<dbReference type="FunFam" id="3.40.710.10:FF:000024">
    <property type="entry name" value="Penicillin-binding protein 2"/>
    <property type="match status" value="1"/>
</dbReference>
<comment type="subcellular location">
    <subcellularLocation>
        <location evidence="2">Cell membrane</location>
    </subcellularLocation>
    <subcellularLocation>
        <location evidence="1">Membrane</location>
        <topology evidence="1">Single-pass membrane protein</topology>
    </subcellularLocation>
</comment>
<evidence type="ECO:0000256" key="12">
    <source>
        <dbReference type="ARBA" id="ARBA00023136"/>
    </source>
</evidence>
<organism evidence="16 17">
    <name type="scientific">Stella humosa</name>
    <dbReference type="NCBI Taxonomy" id="94"/>
    <lineage>
        <taxon>Bacteria</taxon>
        <taxon>Pseudomonadati</taxon>
        <taxon>Pseudomonadota</taxon>
        <taxon>Alphaproteobacteria</taxon>
        <taxon>Rhodospirillales</taxon>
        <taxon>Stellaceae</taxon>
        <taxon>Stella</taxon>
    </lineage>
</organism>
<dbReference type="GO" id="GO:0006508">
    <property type="term" value="P:proteolysis"/>
    <property type="evidence" value="ECO:0007669"/>
    <property type="project" value="UniProtKB-KW"/>
</dbReference>
<evidence type="ECO:0000256" key="4">
    <source>
        <dbReference type="ARBA" id="ARBA00022519"/>
    </source>
</evidence>
<evidence type="ECO:0000256" key="10">
    <source>
        <dbReference type="ARBA" id="ARBA00022984"/>
    </source>
</evidence>
<keyword evidence="6" id="KW-0645">Protease</keyword>
<evidence type="ECO:0000256" key="8">
    <source>
        <dbReference type="ARBA" id="ARBA00022801"/>
    </source>
</evidence>
<dbReference type="InterPro" id="IPR012338">
    <property type="entry name" value="Beta-lactam/transpept-like"/>
</dbReference>
<dbReference type="InterPro" id="IPR017790">
    <property type="entry name" value="Penicillin-binding_protein_2"/>
</dbReference>
<evidence type="ECO:0000256" key="9">
    <source>
        <dbReference type="ARBA" id="ARBA00022960"/>
    </source>
</evidence>
<reference evidence="16 17" key="1">
    <citation type="submission" date="2018-11" db="EMBL/GenBank/DDBJ databases">
        <title>Genomic Encyclopedia of Type Strains, Phase IV (KMG-IV): sequencing the most valuable type-strain genomes for metagenomic binning, comparative biology and taxonomic classification.</title>
        <authorList>
            <person name="Goeker M."/>
        </authorList>
    </citation>
    <scope>NUCLEOTIDE SEQUENCE [LARGE SCALE GENOMIC DNA]</scope>
    <source>
        <strain evidence="16 17">DSM 5900</strain>
    </source>
</reference>
<dbReference type="InterPro" id="IPR001460">
    <property type="entry name" value="PCN-bd_Tpept"/>
</dbReference>
<evidence type="ECO:0000313" key="17">
    <source>
        <dbReference type="Proteomes" id="UP000278222"/>
    </source>
</evidence>
<comment type="caution">
    <text evidence="16">The sequence shown here is derived from an EMBL/GenBank/DDBJ whole genome shotgun (WGS) entry which is preliminary data.</text>
</comment>
<evidence type="ECO:0000259" key="14">
    <source>
        <dbReference type="Pfam" id="PF00905"/>
    </source>
</evidence>
<protein>
    <submittedName>
        <fullName evidence="16">Peptidoglycan glycosyltransferase</fullName>
    </submittedName>
</protein>
<dbReference type="Gene3D" id="3.90.1310.10">
    <property type="entry name" value="Penicillin-binding protein 2a (Domain 2)"/>
    <property type="match status" value="1"/>
</dbReference>
<evidence type="ECO:0000256" key="2">
    <source>
        <dbReference type="ARBA" id="ARBA00004236"/>
    </source>
</evidence>
<dbReference type="Gene3D" id="3.40.710.10">
    <property type="entry name" value="DD-peptidase/beta-lactamase superfamily"/>
    <property type="match status" value="1"/>
</dbReference>
<dbReference type="RefSeq" id="WP_123690124.1">
    <property type="nucleotide sequence ID" value="NZ_AP019700.1"/>
</dbReference>
<keyword evidence="17" id="KW-1185">Reference proteome</keyword>
<dbReference type="Pfam" id="PF00905">
    <property type="entry name" value="Transpeptidase"/>
    <property type="match status" value="1"/>
</dbReference>
<name>A0A3N1LCG0_9PROT</name>
<keyword evidence="4" id="KW-0997">Cell inner membrane</keyword>
<keyword evidence="8" id="KW-0378">Hydrolase</keyword>
<evidence type="ECO:0000256" key="5">
    <source>
        <dbReference type="ARBA" id="ARBA00022645"/>
    </source>
</evidence>
<accession>A0A3N1LCG0</accession>